<dbReference type="KEGG" id="ebi:EbC_pEb17200820"/>
<keyword evidence="2" id="KW-1185">Reference proteome</keyword>
<keyword evidence="1" id="KW-0614">Plasmid</keyword>
<gene>
    <name evidence="1" type="ordered locus">EbC_pEb17200820</name>
</gene>
<dbReference type="AlphaFoldDB" id="D8MJT7"/>
<dbReference type="EMBL" id="FP236830">
    <property type="protein sequence ID" value="CAX53535.1"/>
    <property type="molecule type" value="Genomic_DNA"/>
</dbReference>
<evidence type="ECO:0000313" key="1">
    <source>
        <dbReference type="EMBL" id="CAX53535.1"/>
    </source>
</evidence>
<sequence length="142" mass="15765">MVRTPVRDTECAPAISYGALQGSGSVKVCTEKHPPVSIQGASRFNDTQSQRPWHRGCLTSAFTIFTGRRPLMAVYGIYVSGTQLVSARRLFSDIIVKQIFKNTDANTCGQNIHHQVRIVTPKPGFKLLIFQAQGRFIMQGKQ</sequence>
<proteinExistence type="predicted"/>
<name>D8MJT7_ERWBE</name>
<dbReference type="Proteomes" id="UP000008793">
    <property type="component" value="Plasmid pEB170"/>
</dbReference>
<accession>D8MJT7</accession>
<geneLocation type="plasmid" evidence="1 2">
    <name>pEB170</name>
</geneLocation>
<protein>
    <submittedName>
        <fullName evidence="1">Uncharacterized protein</fullName>
    </submittedName>
</protein>
<organism evidence="2">
    <name type="scientific">Erwinia billingiae (strain Eb661)</name>
    <dbReference type="NCBI Taxonomy" id="634500"/>
    <lineage>
        <taxon>Bacteria</taxon>
        <taxon>Pseudomonadati</taxon>
        <taxon>Pseudomonadota</taxon>
        <taxon>Gammaproteobacteria</taxon>
        <taxon>Enterobacterales</taxon>
        <taxon>Erwiniaceae</taxon>
        <taxon>Erwinia</taxon>
    </lineage>
</organism>
<evidence type="ECO:0000313" key="2">
    <source>
        <dbReference type="Proteomes" id="UP000008793"/>
    </source>
</evidence>
<reference evidence="1 2" key="1">
    <citation type="journal article" date="2010" name="BMC Genomics">
        <title>Genome comparison of the epiphytic bacteria Erwinia billingiae and E. tasmaniensis with the pear pathogen E. pyrifoliae.</title>
        <authorList>
            <person name="Kube M."/>
            <person name="Migdoll A.M."/>
            <person name="Gehring I."/>
            <person name="Heitmann K."/>
            <person name="Mayer Y."/>
            <person name="Kuhl H."/>
            <person name="Knaust F."/>
            <person name="Geider K."/>
            <person name="Reinhardt R."/>
        </authorList>
    </citation>
    <scope>NUCLEOTIDE SEQUENCE [LARGE SCALE GENOMIC DNA]</scope>
    <source>
        <strain evidence="1 2">Eb661</strain>
        <plasmid evidence="1">pEB170</plasmid>
    </source>
</reference>
<dbReference type="HOGENOM" id="CLU_1812826_0_0_6"/>